<organism evidence="1 2">
    <name type="scientific">Phytophthora lilii</name>
    <dbReference type="NCBI Taxonomy" id="2077276"/>
    <lineage>
        <taxon>Eukaryota</taxon>
        <taxon>Sar</taxon>
        <taxon>Stramenopiles</taxon>
        <taxon>Oomycota</taxon>
        <taxon>Peronosporomycetes</taxon>
        <taxon>Peronosporales</taxon>
        <taxon>Peronosporaceae</taxon>
        <taxon>Phytophthora</taxon>
    </lineage>
</organism>
<sequence>MLDDMWASSCTRIEDRAPWWSLTNYLRSDPHFYRWEFSNSLDVAIHRGDVAVIQWLLAHGAGSARTPTSALIMKAAKGGHLRVLQALWEHRFSNQHNDRCDSTIDDDSVVKQWCSGGFCNAEHCKDIAIKEAVQNGEFTLCLNDGIHFGQDDLQIATKHALNLGDFELAERLLPLGHCILDFADDCHHPDIILEMFERDHFRWNEGRAATAMSDLAKSGHLQLMQQLFQLHSPLQKNHYGWERAWCDALGSACSSETCLSWPPGNAEVSPQFLTLKKGEAAELQRRQSGRNFVLDPRGMLCCAAEGGDVAVLEWIQATYPAAKCEVAAMDIAAAKGHLAAVQWLHVNRTEGCSKRAMISAATNGHFRMIKWLYESLPDSRTDEDIAPAIRRGHLRIANWLVARFPGCVRKC</sequence>
<reference evidence="1" key="1">
    <citation type="submission" date="2023-04" db="EMBL/GenBank/DDBJ databases">
        <title>Phytophthora lilii NBRC 32176.</title>
        <authorList>
            <person name="Ichikawa N."/>
            <person name="Sato H."/>
            <person name="Tonouchi N."/>
        </authorList>
    </citation>
    <scope>NUCLEOTIDE SEQUENCE</scope>
    <source>
        <strain evidence="1">NBRC 32176</strain>
    </source>
</reference>
<protein>
    <submittedName>
        <fullName evidence="1">Unnamed protein product</fullName>
    </submittedName>
</protein>
<dbReference type="SUPFAM" id="SSF48403">
    <property type="entry name" value="Ankyrin repeat"/>
    <property type="match status" value="1"/>
</dbReference>
<dbReference type="EMBL" id="BSXW01000547">
    <property type="protein sequence ID" value="GMF25285.1"/>
    <property type="molecule type" value="Genomic_DNA"/>
</dbReference>
<dbReference type="OrthoDB" id="10266500at2759"/>
<dbReference type="Gene3D" id="1.25.40.20">
    <property type="entry name" value="Ankyrin repeat-containing domain"/>
    <property type="match status" value="2"/>
</dbReference>
<dbReference type="AlphaFoldDB" id="A0A9W6U516"/>
<dbReference type="InterPro" id="IPR002110">
    <property type="entry name" value="Ankyrin_rpt"/>
</dbReference>
<dbReference type="InterPro" id="IPR052050">
    <property type="entry name" value="SecEffector_AnkRepeat"/>
</dbReference>
<accession>A0A9W6U516</accession>
<evidence type="ECO:0000313" key="1">
    <source>
        <dbReference type="EMBL" id="GMF25285.1"/>
    </source>
</evidence>
<dbReference type="Pfam" id="PF13637">
    <property type="entry name" value="Ank_4"/>
    <property type="match status" value="1"/>
</dbReference>
<name>A0A9W6U516_9STRA</name>
<keyword evidence="2" id="KW-1185">Reference proteome</keyword>
<dbReference type="PANTHER" id="PTHR46586:SF3">
    <property type="entry name" value="ANKYRIN REPEAT-CONTAINING PROTEIN"/>
    <property type="match status" value="1"/>
</dbReference>
<proteinExistence type="predicted"/>
<gene>
    <name evidence="1" type="ORF">Plil01_001041500</name>
</gene>
<comment type="caution">
    <text evidence="1">The sequence shown here is derived from an EMBL/GenBank/DDBJ whole genome shotgun (WGS) entry which is preliminary data.</text>
</comment>
<evidence type="ECO:0000313" key="2">
    <source>
        <dbReference type="Proteomes" id="UP001165083"/>
    </source>
</evidence>
<dbReference type="Proteomes" id="UP001165083">
    <property type="component" value="Unassembled WGS sequence"/>
</dbReference>
<dbReference type="PANTHER" id="PTHR46586">
    <property type="entry name" value="ANKYRIN REPEAT-CONTAINING PROTEIN"/>
    <property type="match status" value="1"/>
</dbReference>
<dbReference type="InterPro" id="IPR036770">
    <property type="entry name" value="Ankyrin_rpt-contain_sf"/>
</dbReference>